<proteinExistence type="inferred from homology"/>
<dbReference type="Pfam" id="PF25198">
    <property type="entry name" value="Spore_GerAC_N"/>
    <property type="match status" value="1"/>
</dbReference>
<dbReference type="InterPro" id="IPR008844">
    <property type="entry name" value="Spore_GerAC-like"/>
</dbReference>
<feature type="domain" description="Spore germination GerAC-like C-terminal" evidence="8">
    <location>
        <begin position="214"/>
        <end position="376"/>
    </location>
</feature>
<comment type="subcellular location">
    <subcellularLocation>
        <location evidence="1">Membrane</location>
        <topology evidence="1">Lipid-anchor</topology>
    </subcellularLocation>
</comment>
<feature type="domain" description="Spore germination protein N-terminal" evidence="9">
    <location>
        <begin position="23"/>
        <end position="196"/>
    </location>
</feature>
<reference evidence="10 11" key="1">
    <citation type="submission" date="2016-11" db="EMBL/GenBank/DDBJ databases">
        <title>Comparative genomics of Acidibacillus ferroxidans species.</title>
        <authorList>
            <person name="Oliveira G."/>
            <person name="Nunes G."/>
            <person name="Oliveira R."/>
            <person name="Araujo F."/>
            <person name="Salim A."/>
            <person name="Scholte L."/>
            <person name="Morais D."/>
            <person name="Nancucheo I."/>
            <person name="Johnson D.B."/>
            <person name="Grail B."/>
            <person name="Bittencourt J."/>
            <person name="Valadares R."/>
        </authorList>
    </citation>
    <scope>NUCLEOTIDE SEQUENCE [LARGE SCALE GENOMIC DNA]</scope>
    <source>
        <strain evidence="10 11">Y002</strain>
    </source>
</reference>
<evidence type="ECO:0000256" key="3">
    <source>
        <dbReference type="ARBA" id="ARBA00022544"/>
    </source>
</evidence>
<dbReference type="InterPro" id="IPR046953">
    <property type="entry name" value="Spore_GerAC-like_C"/>
</dbReference>
<comment type="similarity">
    <text evidence="2">Belongs to the GerABKC lipoprotein family.</text>
</comment>
<gene>
    <name evidence="10" type="ORF">BM613_02160</name>
</gene>
<accession>A0A2U3DCB0</accession>
<sequence>MTKILLIILLSVFFSFTLTACWDGIELQNRAIVLMVGIDPGKEDGQEIKVSVQIARPQMFKNPVKAASQSENKKTIVISQTGVNAADALRKLQLSIDRTLFFGHVRAIVVNEQLAREGLLRILDPLLQARIVSRESWLFISTHSAKAILKDIPMLDPIPSTYLSNFFENNILLNRPYDATIGGFHQRLVSPGIQPYGIWLGESNESLSAPTIKGIAAFFGDQMVGGLQKDQAIGWEFVENQFPKSPLIFQCPHHKNRHIVVEINDSRTTIHFTDMRLDQPAIRVHVSIHGYIEGNTCTKNNIEDIRQELYIERIVSKQLARNIEASIQQTQTVLHADLFGFGRMFYWYAPQKWQGNSKWDQAYPHAKIHVQVKAYLEFLSTYRRDLL</sequence>
<evidence type="ECO:0000313" key="10">
    <source>
        <dbReference type="EMBL" id="PWI58908.1"/>
    </source>
</evidence>
<evidence type="ECO:0000256" key="7">
    <source>
        <dbReference type="ARBA" id="ARBA00023288"/>
    </source>
</evidence>
<comment type="caution">
    <text evidence="10">The sequence shown here is derived from an EMBL/GenBank/DDBJ whole genome shotgun (WGS) entry which is preliminary data.</text>
</comment>
<evidence type="ECO:0000256" key="5">
    <source>
        <dbReference type="ARBA" id="ARBA00023136"/>
    </source>
</evidence>
<dbReference type="Proteomes" id="UP000245380">
    <property type="component" value="Unassembled WGS sequence"/>
</dbReference>
<dbReference type="Pfam" id="PF05504">
    <property type="entry name" value="Spore_GerAC"/>
    <property type="match status" value="1"/>
</dbReference>
<evidence type="ECO:0000256" key="6">
    <source>
        <dbReference type="ARBA" id="ARBA00023139"/>
    </source>
</evidence>
<keyword evidence="6" id="KW-0564">Palmitate</keyword>
<dbReference type="PANTHER" id="PTHR35789:SF1">
    <property type="entry name" value="SPORE GERMINATION PROTEIN B3"/>
    <property type="match status" value="1"/>
</dbReference>
<dbReference type="NCBIfam" id="TIGR02887">
    <property type="entry name" value="spore_ger_x_C"/>
    <property type="match status" value="1"/>
</dbReference>
<dbReference type="PANTHER" id="PTHR35789">
    <property type="entry name" value="SPORE GERMINATION PROTEIN B3"/>
    <property type="match status" value="1"/>
</dbReference>
<dbReference type="AlphaFoldDB" id="A0A2U3DCB0"/>
<evidence type="ECO:0000259" key="8">
    <source>
        <dbReference type="Pfam" id="PF05504"/>
    </source>
</evidence>
<dbReference type="InterPro" id="IPR057336">
    <property type="entry name" value="GerAC_N"/>
</dbReference>
<keyword evidence="3" id="KW-0309">Germination</keyword>
<dbReference type="EMBL" id="MPDK01000002">
    <property type="protein sequence ID" value="PWI58908.1"/>
    <property type="molecule type" value="Genomic_DNA"/>
</dbReference>
<keyword evidence="7" id="KW-0449">Lipoprotein</keyword>
<dbReference type="GO" id="GO:0009847">
    <property type="term" value="P:spore germination"/>
    <property type="evidence" value="ECO:0007669"/>
    <property type="project" value="InterPro"/>
</dbReference>
<dbReference type="InterPro" id="IPR038501">
    <property type="entry name" value="Spore_GerAC_C_sf"/>
</dbReference>
<name>A0A2U3DCB0_SULT2</name>
<dbReference type="Gene3D" id="3.30.300.210">
    <property type="entry name" value="Nutrient germinant receptor protein C, domain 3"/>
    <property type="match status" value="1"/>
</dbReference>
<evidence type="ECO:0000256" key="4">
    <source>
        <dbReference type="ARBA" id="ARBA00022729"/>
    </source>
</evidence>
<keyword evidence="5" id="KW-0472">Membrane</keyword>
<evidence type="ECO:0000256" key="2">
    <source>
        <dbReference type="ARBA" id="ARBA00007886"/>
    </source>
</evidence>
<keyword evidence="11" id="KW-1185">Reference proteome</keyword>
<protein>
    <submittedName>
        <fullName evidence="10">Uncharacterized protein</fullName>
    </submittedName>
</protein>
<dbReference type="OrthoDB" id="2370124at2"/>
<dbReference type="GO" id="GO:0016020">
    <property type="term" value="C:membrane"/>
    <property type="evidence" value="ECO:0007669"/>
    <property type="project" value="UniProtKB-SubCell"/>
</dbReference>
<organism evidence="10 11">
    <name type="scientific">Sulfoacidibacillus thermotolerans</name>
    <name type="common">Acidibacillus sulfuroxidans</name>
    <dbReference type="NCBI Taxonomy" id="1765684"/>
    <lineage>
        <taxon>Bacteria</taxon>
        <taxon>Bacillati</taxon>
        <taxon>Bacillota</taxon>
        <taxon>Bacilli</taxon>
        <taxon>Bacillales</taxon>
        <taxon>Alicyclobacillaceae</taxon>
        <taxon>Sulfoacidibacillus</taxon>
    </lineage>
</organism>
<dbReference type="PROSITE" id="PS51257">
    <property type="entry name" value="PROKAR_LIPOPROTEIN"/>
    <property type="match status" value="1"/>
</dbReference>
<evidence type="ECO:0000256" key="1">
    <source>
        <dbReference type="ARBA" id="ARBA00004635"/>
    </source>
</evidence>
<evidence type="ECO:0000313" key="11">
    <source>
        <dbReference type="Proteomes" id="UP000245380"/>
    </source>
</evidence>
<evidence type="ECO:0000259" key="9">
    <source>
        <dbReference type="Pfam" id="PF25198"/>
    </source>
</evidence>
<keyword evidence="4" id="KW-0732">Signal</keyword>
<dbReference type="RefSeq" id="WP_109429505.1">
    <property type="nucleotide sequence ID" value="NZ_MPDK01000002.1"/>
</dbReference>